<keyword evidence="7" id="KW-0503">Monooxygenase</keyword>
<evidence type="ECO:0000256" key="4">
    <source>
        <dbReference type="ARBA" id="ARBA00022827"/>
    </source>
</evidence>
<dbReference type="EMBL" id="BOPH01000085">
    <property type="protein sequence ID" value="GIJ71113.1"/>
    <property type="molecule type" value="Genomic_DNA"/>
</dbReference>
<keyword evidence="5" id="KW-0521">NADP</keyword>
<dbReference type="GO" id="GO:0050661">
    <property type="term" value="F:NADP binding"/>
    <property type="evidence" value="ECO:0007669"/>
    <property type="project" value="InterPro"/>
</dbReference>
<accession>A0A8J4EE05</accession>
<dbReference type="PRINTS" id="PR00370">
    <property type="entry name" value="FMOXYGENASE"/>
</dbReference>
<dbReference type="InterPro" id="IPR000960">
    <property type="entry name" value="Flavin_mOase"/>
</dbReference>
<sequence>MGNARYCIVGAGAAGLAAVKVLRDHGLDVDCFERTDRVGGHWHTDYESLHLITSRDVSGFAGFPMPADYPVYPSRDQMRDYLESFAKHFGLYEHITFETSVESMTPREGGWTVRTDDGQVRGYDAVLVANGHLTDPYVPAVAAHFTGRSLHSHDYMNVGDVEGDRVLVVGVGNSGCDLVVDAANARLEAHISIRRGQVFQPKAIFGRPRAELTWMAKLHPVLQERLTRALVRIVVGPVEVYRGLPVPATRNLNRQKPVVNNLLLYWIHHGRITPRPGIESITGKTVLFADGTSTEFDTIIWATGFRTSVPFLDPSVLRYERHQPLRVGGLTVPVGTERLYFIGMAAPRGPQLPVYSAQAELVVRFLRLHERRPSFPLSAHLAATQRPDTRIDIVRHEWQKQMDRTHRAVRRLSPHERSAMSGRA</sequence>
<evidence type="ECO:0000256" key="3">
    <source>
        <dbReference type="ARBA" id="ARBA00022630"/>
    </source>
</evidence>
<dbReference type="Pfam" id="PF00743">
    <property type="entry name" value="FMO-like"/>
    <property type="match status" value="1"/>
</dbReference>
<gene>
    <name evidence="7" type="ORF">Voc01_060300</name>
</gene>
<evidence type="ECO:0000256" key="2">
    <source>
        <dbReference type="ARBA" id="ARBA00010139"/>
    </source>
</evidence>
<comment type="similarity">
    <text evidence="1">Belongs to the FMO family.</text>
</comment>
<evidence type="ECO:0000313" key="8">
    <source>
        <dbReference type="Proteomes" id="UP000635606"/>
    </source>
</evidence>
<evidence type="ECO:0000256" key="6">
    <source>
        <dbReference type="ARBA" id="ARBA00023002"/>
    </source>
</evidence>
<keyword evidence="4" id="KW-0274">FAD</keyword>
<dbReference type="SUPFAM" id="SSF51905">
    <property type="entry name" value="FAD/NAD(P)-binding domain"/>
    <property type="match status" value="2"/>
</dbReference>
<dbReference type="InterPro" id="IPR050346">
    <property type="entry name" value="FMO-like"/>
</dbReference>
<name>A0A8J4EE05_9ACTN</name>
<dbReference type="PANTHER" id="PTHR23023">
    <property type="entry name" value="DIMETHYLANILINE MONOOXYGENASE"/>
    <property type="match status" value="1"/>
</dbReference>
<evidence type="ECO:0000313" key="7">
    <source>
        <dbReference type="EMBL" id="GIJ71113.1"/>
    </source>
</evidence>
<protein>
    <submittedName>
        <fullName evidence="7">Monooxygenase</fullName>
    </submittedName>
</protein>
<keyword evidence="3" id="KW-0285">Flavoprotein</keyword>
<dbReference type="InterPro" id="IPR020946">
    <property type="entry name" value="Flavin_mOase-like"/>
</dbReference>
<dbReference type="GO" id="GO:0050660">
    <property type="term" value="F:flavin adenine dinucleotide binding"/>
    <property type="evidence" value="ECO:0007669"/>
    <property type="project" value="InterPro"/>
</dbReference>
<evidence type="ECO:0000256" key="1">
    <source>
        <dbReference type="ARBA" id="ARBA00009183"/>
    </source>
</evidence>
<dbReference type="GO" id="GO:0004499">
    <property type="term" value="F:N,N-dimethylaniline monooxygenase activity"/>
    <property type="evidence" value="ECO:0007669"/>
    <property type="project" value="InterPro"/>
</dbReference>
<comment type="caution">
    <text evidence="7">The sequence shown here is derived from an EMBL/GenBank/DDBJ whole genome shotgun (WGS) entry which is preliminary data.</text>
</comment>
<dbReference type="Gene3D" id="3.50.50.60">
    <property type="entry name" value="FAD/NAD(P)-binding domain"/>
    <property type="match status" value="1"/>
</dbReference>
<dbReference type="Proteomes" id="UP000635606">
    <property type="component" value="Unassembled WGS sequence"/>
</dbReference>
<keyword evidence="6" id="KW-0560">Oxidoreductase</keyword>
<comment type="similarity">
    <text evidence="2">Belongs to the FAD-binding monooxygenase family.</text>
</comment>
<dbReference type="AlphaFoldDB" id="A0A8J4EE05"/>
<keyword evidence="8" id="KW-1185">Reference proteome</keyword>
<dbReference type="PIRSF" id="PIRSF000332">
    <property type="entry name" value="FMO"/>
    <property type="match status" value="1"/>
</dbReference>
<organism evidence="7 8">
    <name type="scientific">Virgisporangium ochraceum</name>
    <dbReference type="NCBI Taxonomy" id="65505"/>
    <lineage>
        <taxon>Bacteria</taxon>
        <taxon>Bacillati</taxon>
        <taxon>Actinomycetota</taxon>
        <taxon>Actinomycetes</taxon>
        <taxon>Micromonosporales</taxon>
        <taxon>Micromonosporaceae</taxon>
        <taxon>Virgisporangium</taxon>
    </lineage>
</organism>
<dbReference type="InterPro" id="IPR036188">
    <property type="entry name" value="FAD/NAD-bd_sf"/>
</dbReference>
<reference evidence="7" key="1">
    <citation type="submission" date="2021-01" db="EMBL/GenBank/DDBJ databases">
        <title>Whole genome shotgun sequence of Virgisporangium ochraceum NBRC 16418.</title>
        <authorList>
            <person name="Komaki H."/>
            <person name="Tamura T."/>
        </authorList>
    </citation>
    <scope>NUCLEOTIDE SEQUENCE</scope>
    <source>
        <strain evidence="7">NBRC 16418</strain>
    </source>
</reference>
<proteinExistence type="inferred from homology"/>
<dbReference type="RefSeq" id="WP_203931004.1">
    <property type="nucleotide sequence ID" value="NZ_BOPH01000085.1"/>
</dbReference>
<evidence type="ECO:0000256" key="5">
    <source>
        <dbReference type="ARBA" id="ARBA00022857"/>
    </source>
</evidence>